<dbReference type="GO" id="GO:0003725">
    <property type="term" value="F:double-stranded RNA binding"/>
    <property type="evidence" value="ECO:0007669"/>
    <property type="project" value="UniProtKB-UniRule"/>
</dbReference>
<evidence type="ECO:0000259" key="15">
    <source>
        <dbReference type="PROSITE" id="PS51163"/>
    </source>
</evidence>
<sequence>MIQTRIINIDKKDIDIEQLMYGAEILKNGGTVIFPTETVYGLGANALDEKAVKKIFEAKGRPSDNPLIIHIAKAEDINDLITDLPQKSKELIDKFWPGPLTLIFKKSSIVPKIVTGGLDTVAIRIPAHPIARLLIELAEVPVAAPSANLSGKPSPTKGQHVIDDLKGRVDAIICGGDTTVGVESTVLDITSDIPMILRPGGVTKEELEKVVGRVDVDPALQKSEGIEIVPKSPGMKYTHYSPNADVILISGKLNDVINNIKKIRANKENEGYKVGIMATDETKDKYEGGTIISVGSRSKLESVAANLFKTLREFDKKNVDIILSETFEEKGLGQAIMNRLIKAAGYNVLRV</sequence>
<evidence type="ECO:0000256" key="2">
    <source>
        <dbReference type="ARBA" id="ARBA00007663"/>
    </source>
</evidence>
<feature type="domain" description="YrdC-like" evidence="15">
    <location>
        <begin position="16"/>
        <end position="202"/>
    </location>
</feature>
<reference evidence="16 17" key="1">
    <citation type="submission" date="2016-11" db="EMBL/GenBank/DDBJ databases">
        <authorList>
            <person name="Jaros S."/>
            <person name="Januszkiewicz K."/>
            <person name="Wedrychowicz H."/>
        </authorList>
    </citation>
    <scope>NUCLEOTIDE SEQUENCE [LARGE SCALE GENOMIC DNA]</scope>
    <source>
        <strain evidence="16 17">DSM 15212</strain>
    </source>
</reference>
<dbReference type="RefSeq" id="WP_073146910.1">
    <property type="nucleotide sequence ID" value="NZ_FRAG01000005.1"/>
</dbReference>
<keyword evidence="17" id="KW-1185">Reference proteome</keyword>
<dbReference type="AlphaFoldDB" id="A0A1M6L2B4"/>
<dbReference type="InterPro" id="IPR017945">
    <property type="entry name" value="DHBP_synth_RibB-like_a/b_dom"/>
</dbReference>
<evidence type="ECO:0000256" key="12">
    <source>
        <dbReference type="ARBA" id="ARBA00048366"/>
    </source>
</evidence>
<evidence type="ECO:0000256" key="6">
    <source>
        <dbReference type="ARBA" id="ARBA00022679"/>
    </source>
</evidence>
<dbReference type="OrthoDB" id="9814580at2"/>
<dbReference type="Pfam" id="PF03481">
    <property type="entry name" value="Sua5_C"/>
    <property type="match status" value="1"/>
</dbReference>
<dbReference type="PANTHER" id="PTHR17490:SF16">
    <property type="entry name" value="THREONYLCARBAMOYL-AMP SYNTHASE"/>
    <property type="match status" value="1"/>
</dbReference>
<proteinExistence type="inferred from homology"/>
<dbReference type="InterPro" id="IPR006070">
    <property type="entry name" value="Sua5-like_dom"/>
</dbReference>
<evidence type="ECO:0000313" key="17">
    <source>
        <dbReference type="Proteomes" id="UP000184465"/>
    </source>
</evidence>
<evidence type="ECO:0000256" key="10">
    <source>
        <dbReference type="ARBA" id="ARBA00022840"/>
    </source>
</evidence>
<evidence type="ECO:0000256" key="11">
    <source>
        <dbReference type="ARBA" id="ARBA00029774"/>
    </source>
</evidence>
<dbReference type="GO" id="GO:0005524">
    <property type="term" value="F:ATP binding"/>
    <property type="evidence" value="ECO:0007669"/>
    <property type="project" value="UniProtKB-UniRule"/>
</dbReference>
<dbReference type="Gene3D" id="3.40.50.11030">
    <property type="entry name" value="Threonylcarbamoyl-AMP synthase, C-terminal domain"/>
    <property type="match status" value="1"/>
</dbReference>
<feature type="binding site" evidence="14">
    <location>
        <position position="146"/>
    </location>
    <ligand>
        <name>ATP</name>
        <dbReference type="ChEBI" id="CHEBI:30616"/>
    </ligand>
</feature>
<comment type="catalytic activity">
    <reaction evidence="12 13">
        <text>L-threonine + hydrogencarbonate + ATP = L-threonylcarbamoyladenylate + diphosphate + H2O</text>
        <dbReference type="Rhea" id="RHEA:36407"/>
        <dbReference type="ChEBI" id="CHEBI:15377"/>
        <dbReference type="ChEBI" id="CHEBI:17544"/>
        <dbReference type="ChEBI" id="CHEBI:30616"/>
        <dbReference type="ChEBI" id="CHEBI:33019"/>
        <dbReference type="ChEBI" id="CHEBI:57926"/>
        <dbReference type="ChEBI" id="CHEBI:73682"/>
        <dbReference type="EC" id="2.7.7.87"/>
    </reaction>
</comment>
<feature type="binding site" evidence="14">
    <location>
        <position position="144"/>
    </location>
    <ligand>
        <name>ATP</name>
        <dbReference type="ChEBI" id="CHEBI:30616"/>
    </ligand>
</feature>
<dbReference type="GO" id="GO:0061710">
    <property type="term" value="F:L-threonylcarbamoyladenylate synthase"/>
    <property type="evidence" value="ECO:0007669"/>
    <property type="project" value="UniProtKB-EC"/>
</dbReference>
<dbReference type="GO" id="GO:0000049">
    <property type="term" value="F:tRNA binding"/>
    <property type="evidence" value="ECO:0007669"/>
    <property type="project" value="TreeGrafter"/>
</dbReference>
<feature type="binding site" evidence="14">
    <location>
        <position position="154"/>
    </location>
    <ligand>
        <name>ATP</name>
        <dbReference type="ChEBI" id="CHEBI:30616"/>
    </ligand>
</feature>
<dbReference type="InterPro" id="IPR038385">
    <property type="entry name" value="Sua5/YwlC_C"/>
</dbReference>
<dbReference type="EC" id="2.7.7.87" evidence="3 13"/>
<comment type="subcellular location">
    <subcellularLocation>
        <location evidence="1 13">Cytoplasm</location>
    </subcellularLocation>
</comment>
<feature type="binding site" evidence="14">
    <location>
        <position position="38"/>
    </location>
    <ligand>
        <name>L-threonine</name>
        <dbReference type="ChEBI" id="CHEBI:57926"/>
    </ligand>
</feature>
<dbReference type="Gene3D" id="3.90.870.10">
    <property type="entry name" value="DHBP synthase"/>
    <property type="match status" value="1"/>
</dbReference>
<evidence type="ECO:0000256" key="9">
    <source>
        <dbReference type="ARBA" id="ARBA00022741"/>
    </source>
</evidence>
<dbReference type="Pfam" id="PF01300">
    <property type="entry name" value="Sua5_yciO_yrdC"/>
    <property type="match status" value="1"/>
</dbReference>
<gene>
    <name evidence="16" type="ORF">SAMN02745912_00615</name>
</gene>
<dbReference type="InterPro" id="IPR050156">
    <property type="entry name" value="TC-AMP_synthase_SUA5"/>
</dbReference>
<feature type="binding site" evidence="14">
    <location>
        <position position="184"/>
    </location>
    <ligand>
        <name>L-threonine</name>
        <dbReference type="ChEBI" id="CHEBI:57926"/>
    </ligand>
</feature>
<keyword evidence="8 13" id="KW-0548">Nucleotidyltransferase</keyword>
<evidence type="ECO:0000256" key="5">
    <source>
        <dbReference type="ARBA" id="ARBA00022490"/>
    </source>
</evidence>
<feature type="binding site" evidence="14">
    <location>
        <position position="124"/>
    </location>
    <ligand>
        <name>L-threonine</name>
        <dbReference type="ChEBI" id="CHEBI:57926"/>
    </ligand>
</feature>
<dbReference type="FunFam" id="3.90.870.10:FF:000008">
    <property type="entry name" value="Threonylcarbamoyl-AMP synthase"/>
    <property type="match status" value="1"/>
</dbReference>
<keyword evidence="5 13" id="KW-0963">Cytoplasm</keyword>
<dbReference type="PROSITE" id="PS51163">
    <property type="entry name" value="YRDC"/>
    <property type="match status" value="1"/>
</dbReference>
<evidence type="ECO:0000256" key="7">
    <source>
        <dbReference type="ARBA" id="ARBA00022694"/>
    </source>
</evidence>
<organism evidence="16 17">
    <name type="scientific">Paramaledivibacter caminithermalis (strain DSM 15212 / CIP 107654 / DViRD3)</name>
    <name type="common">Clostridium caminithermale</name>
    <dbReference type="NCBI Taxonomy" id="1121301"/>
    <lineage>
        <taxon>Bacteria</taxon>
        <taxon>Bacillati</taxon>
        <taxon>Bacillota</taxon>
        <taxon>Clostridia</taxon>
        <taxon>Peptostreptococcales</taxon>
        <taxon>Caminicellaceae</taxon>
        <taxon>Paramaledivibacter</taxon>
    </lineage>
</organism>
<dbReference type="NCBIfam" id="TIGR00057">
    <property type="entry name" value="L-threonylcarbamoyladenylate synthase"/>
    <property type="match status" value="1"/>
</dbReference>
<dbReference type="GO" id="GO:0005737">
    <property type="term" value="C:cytoplasm"/>
    <property type="evidence" value="ECO:0007669"/>
    <property type="project" value="UniProtKB-SubCell"/>
</dbReference>
<keyword evidence="10 13" id="KW-0067">ATP-binding</keyword>
<evidence type="ECO:0000313" key="16">
    <source>
        <dbReference type="EMBL" id="SHJ65358.1"/>
    </source>
</evidence>
<dbReference type="SUPFAM" id="SSF55821">
    <property type="entry name" value="YrdC/RibB"/>
    <property type="match status" value="1"/>
</dbReference>
<name>A0A1M6L2B4_PARC5</name>
<feature type="binding site" evidence="14">
    <location>
        <position position="61"/>
    </location>
    <ligand>
        <name>ATP</name>
        <dbReference type="ChEBI" id="CHEBI:30616"/>
    </ligand>
</feature>
<keyword evidence="6 13" id="KW-0808">Transferase</keyword>
<evidence type="ECO:0000256" key="8">
    <source>
        <dbReference type="ARBA" id="ARBA00022695"/>
    </source>
</evidence>
<feature type="binding site" evidence="14">
    <location>
        <position position="65"/>
    </location>
    <ligand>
        <name>ATP</name>
        <dbReference type="ChEBI" id="CHEBI:30616"/>
    </ligand>
</feature>
<dbReference type="STRING" id="1121301.SAMN02745912_00615"/>
<dbReference type="InterPro" id="IPR010923">
    <property type="entry name" value="T(6)A37_SUA5"/>
</dbReference>
<accession>A0A1M6L2B4</accession>
<dbReference type="GO" id="GO:0008033">
    <property type="term" value="P:tRNA processing"/>
    <property type="evidence" value="ECO:0007669"/>
    <property type="project" value="UniProtKB-KW"/>
</dbReference>
<feature type="binding site" evidence="14">
    <location>
        <position position="70"/>
    </location>
    <ligand>
        <name>L-threonine</name>
        <dbReference type="ChEBI" id="CHEBI:57926"/>
    </ligand>
</feature>
<dbReference type="GO" id="GO:0006450">
    <property type="term" value="P:regulation of translational fidelity"/>
    <property type="evidence" value="ECO:0007669"/>
    <property type="project" value="TreeGrafter"/>
</dbReference>
<dbReference type="InterPro" id="IPR005145">
    <property type="entry name" value="Sua5_C"/>
</dbReference>
<keyword evidence="9 13" id="KW-0547">Nucleotide-binding</keyword>
<dbReference type="PIRSF" id="PIRSF004930">
    <property type="entry name" value="Tln_factor_SUA5"/>
    <property type="match status" value="1"/>
</dbReference>
<evidence type="ECO:0000256" key="1">
    <source>
        <dbReference type="ARBA" id="ARBA00004496"/>
    </source>
</evidence>
<dbReference type="FunFam" id="3.40.50.11030:FF:000001">
    <property type="entry name" value="Threonylcarbamoyl-AMP synthase"/>
    <property type="match status" value="1"/>
</dbReference>
<protein>
    <recommendedName>
        <fullName evidence="4 13">Threonylcarbamoyl-AMP synthase</fullName>
        <shortName evidence="13">TC-AMP synthase</shortName>
        <ecNumber evidence="3 13">2.7.7.87</ecNumber>
    </recommendedName>
    <alternativeName>
        <fullName evidence="11 13">L-threonylcarbamoyladenylate synthase</fullName>
    </alternativeName>
</protein>
<comment type="similarity">
    <text evidence="2 13">Belongs to the SUA5 family.</text>
</comment>
<keyword evidence="7 13" id="KW-0819">tRNA processing</keyword>
<feature type="binding site" evidence="14">
    <location>
        <position position="120"/>
    </location>
    <ligand>
        <name>ATP</name>
        <dbReference type="ChEBI" id="CHEBI:30616"/>
    </ligand>
</feature>
<comment type="function">
    <text evidence="13">Required for the formation of a threonylcarbamoyl group on adenosine at position 37 (t(6)A37) in tRNAs that read codons beginning with adenine.</text>
</comment>
<feature type="binding site" evidence="14">
    <location>
        <position position="198"/>
    </location>
    <ligand>
        <name>ATP</name>
        <dbReference type="ChEBI" id="CHEBI:30616"/>
    </ligand>
</feature>
<dbReference type="EMBL" id="FRAG01000005">
    <property type="protein sequence ID" value="SHJ65358.1"/>
    <property type="molecule type" value="Genomic_DNA"/>
</dbReference>
<evidence type="ECO:0000256" key="13">
    <source>
        <dbReference type="PIRNR" id="PIRNR004930"/>
    </source>
</evidence>
<feature type="binding site" evidence="14">
    <location>
        <position position="240"/>
    </location>
    <ligand>
        <name>ATP</name>
        <dbReference type="ChEBI" id="CHEBI:30616"/>
    </ligand>
</feature>
<evidence type="ECO:0000256" key="3">
    <source>
        <dbReference type="ARBA" id="ARBA00012584"/>
    </source>
</evidence>
<evidence type="ECO:0000256" key="4">
    <source>
        <dbReference type="ARBA" id="ARBA00015492"/>
    </source>
</evidence>
<dbReference type="PANTHER" id="PTHR17490">
    <property type="entry name" value="SUA5"/>
    <property type="match status" value="1"/>
</dbReference>
<dbReference type="Proteomes" id="UP000184465">
    <property type="component" value="Unassembled WGS sequence"/>
</dbReference>
<evidence type="ECO:0000256" key="14">
    <source>
        <dbReference type="PIRSR" id="PIRSR004930-1"/>
    </source>
</evidence>